<evidence type="ECO:0008006" key="3">
    <source>
        <dbReference type="Google" id="ProtNLM"/>
    </source>
</evidence>
<evidence type="ECO:0000313" key="1">
    <source>
        <dbReference type="EMBL" id="MBM2614729.1"/>
    </source>
</evidence>
<dbReference type="SUPFAM" id="SSF53474">
    <property type="entry name" value="alpha/beta-Hydrolases"/>
    <property type="match status" value="1"/>
</dbReference>
<evidence type="ECO:0000313" key="2">
    <source>
        <dbReference type="Proteomes" id="UP000632138"/>
    </source>
</evidence>
<protein>
    <recommendedName>
        <fullName evidence="3">Alpha/beta hydrolase</fullName>
    </recommendedName>
</protein>
<sequence>MRILVEGTVERLVLLLGADDDPGPAETWARGVTLAVTDEAAVDHSGPIGVVGAWGAGLEALAFAARHPGLVDRLVLVATPIPDEVEGLKFKLSEVTAKTLLLFGAKDPDAGARHGTWWQKNLPAARLEMNPDGDHDLLTPMWKRVLSHLAPRAKR</sequence>
<organism evidence="1 2">
    <name type="scientific">Paractinoplanes ovalisporus</name>
    <dbReference type="NCBI Taxonomy" id="2810368"/>
    <lineage>
        <taxon>Bacteria</taxon>
        <taxon>Bacillati</taxon>
        <taxon>Actinomycetota</taxon>
        <taxon>Actinomycetes</taxon>
        <taxon>Micromonosporales</taxon>
        <taxon>Micromonosporaceae</taxon>
        <taxon>Paractinoplanes</taxon>
    </lineage>
</organism>
<dbReference type="Gene3D" id="3.40.50.1820">
    <property type="entry name" value="alpha/beta hydrolase"/>
    <property type="match status" value="2"/>
</dbReference>
<dbReference type="RefSeq" id="WP_203374597.1">
    <property type="nucleotide sequence ID" value="NZ_JAENHP010000001.1"/>
</dbReference>
<accession>A0ABS2A4E8</accession>
<gene>
    <name evidence="1" type="ORF">JIG36_04065</name>
</gene>
<dbReference type="InterPro" id="IPR029058">
    <property type="entry name" value="AB_hydrolase_fold"/>
</dbReference>
<dbReference type="EMBL" id="JAENHP010000001">
    <property type="protein sequence ID" value="MBM2614729.1"/>
    <property type="molecule type" value="Genomic_DNA"/>
</dbReference>
<reference evidence="1 2" key="1">
    <citation type="submission" date="2021-01" db="EMBL/GenBank/DDBJ databases">
        <title>Actinoplanes sp. nov. LDG1-06 isolated from lichen.</title>
        <authorList>
            <person name="Saeng-In P."/>
            <person name="Phongsopitanun W."/>
            <person name="Kanchanasin P."/>
            <person name="Yuki M."/>
            <person name="Kudo T."/>
            <person name="Ohkuma M."/>
            <person name="Tanasupawat S."/>
        </authorList>
    </citation>
    <scope>NUCLEOTIDE SEQUENCE [LARGE SCALE GENOMIC DNA]</scope>
    <source>
        <strain evidence="1 2">LDG1-06</strain>
    </source>
</reference>
<comment type="caution">
    <text evidence="1">The sequence shown here is derived from an EMBL/GenBank/DDBJ whole genome shotgun (WGS) entry which is preliminary data.</text>
</comment>
<keyword evidence="2" id="KW-1185">Reference proteome</keyword>
<proteinExistence type="predicted"/>
<name>A0ABS2A4E8_9ACTN</name>
<dbReference type="Proteomes" id="UP000632138">
    <property type="component" value="Unassembled WGS sequence"/>
</dbReference>